<evidence type="ECO:0000256" key="13">
    <source>
        <dbReference type="ARBA" id="ARBA00023136"/>
    </source>
</evidence>
<evidence type="ECO:0000256" key="11">
    <source>
        <dbReference type="ARBA" id="ARBA00023027"/>
    </source>
</evidence>
<evidence type="ECO:0000256" key="12">
    <source>
        <dbReference type="ARBA" id="ARBA00023128"/>
    </source>
</evidence>
<protein>
    <recommendedName>
        <fullName evidence="4">NADH-ubiquinone oxidoreductase chain 6</fullName>
        <ecNumber evidence="3">7.1.1.2</ecNumber>
    </recommendedName>
    <alternativeName>
        <fullName evidence="14">NADH dehydrogenase subunit 6</fullName>
    </alternativeName>
</protein>
<evidence type="ECO:0000256" key="1">
    <source>
        <dbReference type="ARBA" id="ARBA00004225"/>
    </source>
</evidence>
<evidence type="ECO:0000256" key="14">
    <source>
        <dbReference type="ARBA" id="ARBA00031019"/>
    </source>
</evidence>
<sequence>MFMLMSLLFSTLFMFLSHPLTLGGTLLIQTIMVSLISGMMFMNFWFSFILFLIMIGGMMIMFMYMTSIASNEKFKTPNKKFILLSTMILLTTLTTFLMMDNYWNPSLQYMILKNTENVDSHLSSLCKFFNWPNYVLSIMLMMYLLITLIAIVKIIDKKMGPLRQK</sequence>
<comment type="catalytic activity">
    <reaction evidence="15">
        <text>a ubiquinone + NADH + 5 H(+)(in) = a ubiquinol + NAD(+) + 4 H(+)(out)</text>
        <dbReference type="Rhea" id="RHEA:29091"/>
        <dbReference type="Rhea" id="RHEA-COMP:9565"/>
        <dbReference type="Rhea" id="RHEA-COMP:9566"/>
        <dbReference type="ChEBI" id="CHEBI:15378"/>
        <dbReference type="ChEBI" id="CHEBI:16389"/>
        <dbReference type="ChEBI" id="CHEBI:17976"/>
        <dbReference type="ChEBI" id="CHEBI:57540"/>
        <dbReference type="ChEBI" id="CHEBI:57945"/>
        <dbReference type="EC" id="7.1.1.2"/>
    </reaction>
</comment>
<feature type="transmembrane region" description="Helical" evidence="16">
    <location>
        <begin position="81"/>
        <end position="99"/>
    </location>
</feature>
<dbReference type="EC" id="7.1.1.2" evidence="3"/>
<evidence type="ECO:0000256" key="6">
    <source>
        <dbReference type="ARBA" id="ARBA00022660"/>
    </source>
</evidence>
<evidence type="ECO:0000256" key="9">
    <source>
        <dbReference type="ARBA" id="ARBA00022982"/>
    </source>
</evidence>
<evidence type="ECO:0000256" key="3">
    <source>
        <dbReference type="ARBA" id="ARBA00012944"/>
    </source>
</evidence>
<evidence type="ECO:0000256" key="8">
    <source>
        <dbReference type="ARBA" id="ARBA00022967"/>
    </source>
</evidence>
<dbReference type="InterPro" id="IPR050269">
    <property type="entry name" value="ComplexI_Subunit6"/>
</dbReference>
<keyword evidence="12 17" id="KW-0496">Mitochondrion</keyword>
<dbReference type="AlphaFoldDB" id="A0A343A590"/>
<organism evidence="17">
    <name type="scientific">Scolytinae sp. BMNH 1043001</name>
    <dbReference type="NCBI Taxonomy" id="1903794"/>
    <lineage>
        <taxon>Eukaryota</taxon>
        <taxon>Metazoa</taxon>
        <taxon>Ecdysozoa</taxon>
        <taxon>Arthropoda</taxon>
        <taxon>Hexapoda</taxon>
        <taxon>Insecta</taxon>
        <taxon>Pterygota</taxon>
        <taxon>Neoptera</taxon>
        <taxon>Endopterygota</taxon>
        <taxon>Coleoptera</taxon>
        <taxon>Polyphaga</taxon>
        <taxon>Cucujiformia</taxon>
        <taxon>Curculionidae</taxon>
        <taxon>Scolytinae</taxon>
    </lineage>
</organism>
<reference evidence="17" key="1">
    <citation type="submission" date="2016-04" db="EMBL/GenBank/DDBJ databases">
        <title>Mitochondria of Scolytid beetles.</title>
        <authorList>
            <person name="Miller K."/>
            <person name="Linard B."/>
            <person name="Vogler A.P."/>
        </authorList>
    </citation>
    <scope>NUCLEOTIDE SEQUENCE</scope>
</reference>
<dbReference type="EMBL" id="KX035194">
    <property type="protein sequence ID" value="AOY39718.1"/>
    <property type="molecule type" value="Genomic_DNA"/>
</dbReference>
<evidence type="ECO:0000256" key="15">
    <source>
        <dbReference type="ARBA" id="ARBA00049551"/>
    </source>
</evidence>
<keyword evidence="13 16" id="KW-0472">Membrane</keyword>
<name>A0A343A590_9CUCU</name>
<keyword evidence="10 16" id="KW-1133">Transmembrane helix</keyword>
<keyword evidence="8" id="KW-1278">Translocase</keyword>
<keyword evidence="9" id="KW-0249">Electron transport</keyword>
<comment type="similarity">
    <text evidence="2">Belongs to the complex I subunit 6 family.</text>
</comment>
<feature type="transmembrane region" description="Helical" evidence="16">
    <location>
        <begin position="43"/>
        <end position="69"/>
    </location>
</feature>
<dbReference type="GO" id="GO:0008137">
    <property type="term" value="F:NADH dehydrogenase (ubiquinone) activity"/>
    <property type="evidence" value="ECO:0007669"/>
    <property type="project" value="UniProtKB-EC"/>
</dbReference>
<geneLocation type="mitochondrion" evidence="17"/>
<keyword evidence="6" id="KW-0679">Respiratory chain</keyword>
<comment type="subcellular location">
    <subcellularLocation>
        <location evidence="1">Mitochondrion membrane</location>
        <topology evidence="1">Multi-pass membrane protein</topology>
    </subcellularLocation>
</comment>
<evidence type="ECO:0000313" key="17">
    <source>
        <dbReference type="EMBL" id="AOY39718.1"/>
    </source>
</evidence>
<evidence type="ECO:0000256" key="10">
    <source>
        <dbReference type="ARBA" id="ARBA00022989"/>
    </source>
</evidence>
<evidence type="ECO:0000256" key="4">
    <source>
        <dbReference type="ARBA" id="ARBA00021095"/>
    </source>
</evidence>
<gene>
    <name evidence="17" type="primary">nad6</name>
</gene>
<dbReference type="PANTHER" id="PTHR11435:SF1">
    <property type="entry name" value="NADH-UBIQUINONE OXIDOREDUCTASE CHAIN 6"/>
    <property type="match status" value="1"/>
</dbReference>
<accession>A0A343A590</accession>
<evidence type="ECO:0000256" key="5">
    <source>
        <dbReference type="ARBA" id="ARBA00022448"/>
    </source>
</evidence>
<evidence type="ECO:0000256" key="7">
    <source>
        <dbReference type="ARBA" id="ARBA00022692"/>
    </source>
</evidence>
<keyword evidence="7 16" id="KW-0812">Transmembrane</keyword>
<feature type="transmembrane region" description="Helical" evidence="16">
    <location>
        <begin position="134"/>
        <end position="155"/>
    </location>
</feature>
<evidence type="ECO:0000256" key="2">
    <source>
        <dbReference type="ARBA" id="ARBA00005698"/>
    </source>
</evidence>
<proteinExistence type="inferred from homology"/>
<dbReference type="GO" id="GO:0031966">
    <property type="term" value="C:mitochondrial membrane"/>
    <property type="evidence" value="ECO:0007669"/>
    <property type="project" value="UniProtKB-SubCell"/>
</dbReference>
<keyword evidence="5" id="KW-0813">Transport</keyword>
<keyword evidence="11" id="KW-0520">NAD</keyword>
<evidence type="ECO:0000256" key="16">
    <source>
        <dbReference type="SAM" id="Phobius"/>
    </source>
</evidence>
<dbReference type="PANTHER" id="PTHR11435">
    <property type="entry name" value="NADH UBIQUINONE OXIDOREDUCTASE SUBUNIT ND6"/>
    <property type="match status" value="1"/>
</dbReference>